<proteinExistence type="predicted"/>
<gene>
    <name evidence="1" type="ORF">RPERSI_LOCUS8895</name>
</gene>
<dbReference type="Proteomes" id="UP000789920">
    <property type="component" value="Unassembled WGS sequence"/>
</dbReference>
<protein>
    <submittedName>
        <fullName evidence="1">22394_t:CDS:1</fullName>
    </submittedName>
</protein>
<evidence type="ECO:0000313" key="2">
    <source>
        <dbReference type="Proteomes" id="UP000789920"/>
    </source>
</evidence>
<name>A0ACA9NU94_9GLOM</name>
<keyword evidence="2" id="KW-1185">Reference proteome</keyword>
<comment type="caution">
    <text evidence="1">The sequence shown here is derived from an EMBL/GenBank/DDBJ whole genome shotgun (WGS) entry which is preliminary data.</text>
</comment>
<evidence type="ECO:0000313" key="1">
    <source>
        <dbReference type="EMBL" id="CAG8676065.1"/>
    </source>
</evidence>
<accession>A0ACA9NU94</accession>
<dbReference type="EMBL" id="CAJVQC010016385">
    <property type="protein sequence ID" value="CAG8676065.1"/>
    <property type="molecule type" value="Genomic_DNA"/>
</dbReference>
<organism evidence="1 2">
    <name type="scientific">Racocetra persica</name>
    <dbReference type="NCBI Taxonomy" id="160502"/>
    <lineage>
        <taxon>Eukaryota</taxon>
        <taxon>Fungi</taxon>
        <taxon>Fungi incertae sedis</taxon>
        <taxon>Mucoromycota</taxon>
        <taxon>Glomeromycotina</taxon>
        <taxon>Glomeromycetes</taxon>
        <taxon>Diversisporales</taxon>
        <taxon>Gigasporaceae</taxon>
        <taxon>Racocetra</taxon>
    </lineage>
</organism>
<sequence length="157" mass="18214">MLEKLNQYIVYIYDEAAFIVSVLDPRIKLELMPVNMNIPENCDFFNHIFQDYSVSELNINTVSNTKKLSNSMIYMEQVAQKRQRANVLSSSSPTDELSQYLTKDFLAIQATSVLSEQIFSKIDDTVRVKRVRFSEKSIQALMCTGSWLEHGIRFQRD</sequence>
<reference evidence="1" key="1">
    <citation type="submission" date="2021-06" db="EMBL/GenBank/DDBJ databases">
        <authorList>
            <person name="Kallberg Y."/>
            <person name="Tangrot J."/>
            <person name="Rosling A."/>
        </authorList>
    </citation>
    <scope>NUCLEOTIDE SEQUENCE</scope>
    <source>
        <strain evidence="1">MA461A</strain>
    </source>
</reference>